<dbReference type="AlphaFoldDB" id="A0A9X3A047"/>
<evidence type="ECO:0000313" key="2">
    <source>
        <dbReference type="Proteomes" id="UP001141259"/>
    </source>
</evidence>
<evidence type="ECO:0008006" key="3">
    <source>
        <dbReference type="Google" id="ProtNLM"/>
    </source>
</evidence>
<dbReference type="Proteomes" id="UP001141259">
    <property type="component" value="Unassembled WGS sequence"/>
</dbReference>
<name>A0A9X3A047_9PSEU</name>
<proteinExistence type="predicted"/>
<dbReference type="InterPro" id="IPR031795">
    <property type="entry name" value="Zf-HC3"/>
</dbReference>
<evidence type="ECO:0000313" key="1">
    <source>
        <dbReference type="EMBL" id="MCS7478169.1"/>
    </source>
</evidence>
<dbReference type="EMBL" id="JANYMP010000006">
    <property type="protein sequence ID" value="MCS7478169.1"/>
    <property type="molecule type" value="Genomic_DNA"/>
</dbReference>
<dbReference type="RefSeq" id="WP_259623677.1">
    <property type="nucleotide sequence ID" value="NZ_JANYMP010000006.1"/>
</dbReference>
<accession>A0A9X3A047</accession>
<comment type="caution">
    <text evidence="1">The sequence shown here is derived from an EMBL/GenBank/DDBJ whole genome shotgun (WGS) entry which is preliminary data.</text>
</comment>
<dbReference type="Pfam" id="PF16827">
    <property type="entry name" value="zf-HC3"/>
    <property type="match status" value="1"/>
</dbReference>
<sequence length="74" mass="8531">MGTRPFRWFPHEGRRHAIPDDLVARDDGATLCGVEIVVPRDRGSKTAWCWPTCTACEAAWRDREGLPKRLVFHR</sequence>
<gene>
    <name evidence="1" type="ORF">NZH93_15015</name>
</gene>
<protein>
    <recommendedName>
        <fullName evidence="3">Zinc finger protein</fullName>
    </recommendedName>
</protein>
<keyword evidence="2" id="KW-1185">Reference proteome</keyword>
<organism evidence="1 2">
    <name type="scientific">Umezawaea endophytica</name>
    <dbReference type="NCBI Taxonomy" id="1654476"/>
    <lineage>
        <taxon>Bacteria</taxon>
        <taxon>Bacillati</taxon>
        <taxon>Actinomycetota</taxon>
        <taxon>Actinomycetes</taxon>
        <taxon>Pseudonocardiales</taxon>
        <taxon>Pseudonocardiaceae</taxon>
        <taxon>Umezawaea</taxon>
    </lineage>
</organism>
<reference evidence="1" key="1">
    <citation type="submission" date="2022-08" db="EMBL/GenBank/DDBJ databases">
        <authorList>
            <person name="Tistechok S."/>
            <person name="Samborskyy M."/>
            <person name="Roman I."/>
        </authorList>
    </citation>
    <scope>NUCLEOTIDE SEQUENCE</scope>
    <source>
        <strain evidence="1">DSM 103496</strain>
    </source>
</reference>